<dbReference type="SUPFAM" id="SSF49599">
    <property type="entry name" value="TRAF domain-like"/>
    <property type="match status" value="1"/>
</dbReference>
<dbReference type="PROSITE" id="PS50144">
    <property type="entry name" value="MATH"/>
    <property type="match status" value="1"/>
</dbReference>
<reference evidence="2" key="1">
    <citation type="submission" date="2020-08" db="EMBL/GenBank/DDBJ databases">
        <title>Multicomponent nature underlies the extraordinary mechanical properties of spider dragline silk.</title>
        <authorList>
            <person name="Kono N."/>
            <person name="Nakamura H."/>
            <person name="Mori M."/>
            <person name="Yoshida Y."/>
            <person name="Ohtoshi R."/>
            <person name="Malay A.D."/>
            <person name="Moran D.A.P."/>
            <person name="Tomita M."/>
            <person name="Numata K."/>
            <person name="Arakawa K."/>
        </authorList>
    </citation>
    <scope>NUCLEOTIDE SEQUENCE</scope>
</reference>
<feature type="domain" description="MATH" evidence="1">
    <location>
        <begin position="11"/>
        <end position="147"/>
    </location>
</feature>
<dbReference type="CDD" id="cd00121">
    <property type="entry name" value="MATH"/>
    <property type="match status" value="1"/>
</dbReference>
<dbReference type="OrthoDB" id="6435602at2759"/>
<dbReference type="InterPro" id="IPR008974">
    <property type="entry name" value="TRAF-like"/>
</dbReference>
<dbReference type="EMBL" id="BMAV01000656">
    <property type="protein sequence ID" value="GFY38099.1"/>
    <property type="molecule type" value="Genomic_DNA"/>
</dbReference>
<name>A0A8X6WPP3_9ARAC</name>
<accession>A0A8X6WPP3</accession>
<evidence type="ECO:0000313" key="3">
    <source>
        <dbReference type="Proteomes" id="UP000886998"/>
    </source>
</evidence>
<proteinExistence type="predicted"/>
<keyword evidence="3" id="KW-1185">Reference proteome</keyword>
<protein>
    <recommendedName>
        <fullName evidence="1">MATH domain-containing protein</fullName>
    </recommendedName>
</protein>
<dbReference type="Proteomes" id="UP000886998">
    <property type="component" value="Unassembled WGS sequence"/>
</dbReference>
<dbReference type="Gene3D" id="2.60.210.10">
    <property type="entry name" value="Apoptosis, Tumor Necrosis Factor Receptor Associated Protein 2, Chain A"/>
    <property type="match status" value="1"/>
</dbReference>
<sequence length="147" mass="17270">MATPNSNNKITCTFLWKIENFNYLWLKYCQRIKSPVFVVHELENTEWVMYLYPRGGWSTDHMEFFLHRKHDGSKIEDIDICYELTFLSESGKILWSSLVTKCAFGKGASWGLFSSMSKRGVCLKQIRISTIKYFDCTVQDLETRRKG</sequence>
<organism evidence="2 3">
    <name type="scientific">Trichonephila inaurata madagascariensis</name>
    <dbReference type="NCBI Taxonomy" id="2747483"/>
    <lineage>
        <taxon>Eukaryota</taxon>
        <taxon>Metazoa</taxon>
        <taxon>Ecdysozoa</taxon>
        <taxon>Arthropoda</taxon>
        <taxon>Chelicerata</taxon>
        <taxon>Arachnida</taxon>
        <taxon>Araneae</taxon>
        <taxon>Araneomorphae</taxon>
        <taxon>Entelegynae</taxon>
        <taxon>Araneoidea</taxon>
        <taxon>Nephilidae</taxon>
        <taxon>Trichonephila</taxon>
        <taxon>Trichonephila inaurata</taxon>
    </lineage>
</organism>
<dbReference type="InterPro" id="IPR002083">
    <property type="entry name" value="MATH/TRAF_dom"/>
</dbReference>
<dbReference type="Pfam" id="PF22486">
    <property type="entry name" value="MATH_2"/>
    <property type="match status" value="1"/>
</dbReference>
<gene>
    <name evidence="2" type="ORF">TNIN_398211</name>
</gene>
<evidence type="ECO:0000313" key="2">
    <source>
        <dbReference type="EMBL" id="GFY38099.1"/>
    </source>
</evidence>
<comment type="caution">
    <text evidence="2">The sequence shown here is derived from an EMBL/GenBank/DDBJ whole genome shotgun (WGS) entry which is preliminary data.</text>
</comment>
<evidence type="ECO:0000259" key="1">
    <source>
        <dbReference type="PROSITE" id="PS50144"/>
    </source>
</evidence>
<dbReference type="AlphaFoldDB" id="A0A8X6WPP3"/>